<reference evidence="1" key="1">
    <citation type="submission" date="2018-05" db="EMBL/GenBank/DDBJ databases">
        <authorList>
            <person name="Lanie J.A."/>
            <person name="Ng W.-L."/>
            <person name="Kazmierczak K.M."/>
            <person name="Andrzejewski T.M."/>
            <person name="Davidsen T.M."/>
            <person name="Wayne K.J."/>
            <person name="Tettelin H."/>
            <person name="Glass J.I."/>
            <person name="Rusch D."/>
            <person name="Podicherti R."/>
            <person name="Tsui H.-C.T."/>
            <person name="Winkler M.E."/>
        </authorList>
    </citation>
    <scope>NUCLEOTIDE SEQUENCE</scope>
</reference>
<feature type="non-terminal residue" evidence="1">
    <location>
        <position position="48"/>
    </location>
</feature>
<name>A0A383C6B2_9ZZZZ</name>
<dbReference type="EMBL" id="UINC01205817">
    <property type="protein sequence ID" value="SVE27165.1"/>
    <property type="molecule type" value="Genomic_DNA"/>
</dbReference>
<organism evidence="1">
    <name type="scientific">marine metagenome</name>
    <dbReference type="NCBI Taxonomy" id="408172"/>
    <lineage>
        <taxon>unclassified sequences</taxon>
        <taxon>metagenomes</taxon>
        <taxon>ecological metagenomes</taxon>
    </lineage>
</organism>
<dbReference type="AlphaFoldDB" id="A0A383C6B2"/>
<gene>
    <name evidence="1" type="ORF">METZ01_LOCUS480019</name>
</gene>
<protein>
    <submittedName>
        <fullName evidence="1">Uncharacterized protein</fullName>
    </submittedName>
</protein>
<proteinExistence type="predicted"/>
<accession>A0A383C6B2</accession>
<sequence>MPVADHDIPCTYAGSAVGPPAAAVATAATIRSTRDAEHAAALSYLLTH</sequence>
<evidence type="ECO:0000313" key="1">
    <source>
        <dbReference type="EMBL" id="SVE27165.1"/>
    </source>
</evidence>